<dbReference type="Proteomes" id="UP001167919">
    <property type="component" value="Unassembled WGS sequence"/>
</dbReference>
<sequence>MNETTLDNLIKEWTNGKLGLFDEVSYPDEVYIDFSLGSLNPIDSQNLKDDFKTKYFIDFDFKRVAYYRLLPVKIVGATLVFGEGKQLQIEGKGWATDVSVAELLEKPSLKDYQNSQNIIVNQFLKRLNKYNANQTEEVEK</sequence>
<accession>A0AAJ1R885</accession>
<comment type="caution">
    <text evidence="1">The sequence shown here is derived from an EMBL/GenBank/DDBJ whole genome shotgun (WGS) entry which is preliminary data.</text>
</comment>
<dbReference type="EMBL" id="SDWY01000001">
    <property type="protein sequence ID" value="MDN6899551.1"/>
    <property type="molecule type" value="Genomic_DNA"/>
</dbReference>
<name>A0AAJ1R885_9LACO</name>
<organism evidence="1 2">
    <name type="scientific">Oenococcus sicerae</name>
    <dbReference type="NCBI Taxonomy" id="2203724"/>
    <lineage>
        <taxon>Bacteria</taxon>
        <taxon>Bacillati</taxon>
        <taxon>Bacillota</taxon>
        <taxon>Bacilli</taxon>
        <taxon>Lactobacillales</taxon>
        <taxon>Lactobacillaceae</taxon>
        <taxon>Oenococcus</taxon>
    </lineage>
</organism>
<reference evidence="1" key="1">
    <citation type="submission" date="2019-01" db="EMBL/GenBank/DDBJ databases">
        <title>Oenococcus sicerae UCMA17102.</title>
        <authorList>
            <person name="Cousin F.J."/>
            <person name="Le Guellec R."/>
            <person name="Cretenet M."/>
        </authorList>
    </citation>
    <scope>NUCLEOTIDE SEQUENCE</scope>
    <source>
        <strain evidence="1">UCMA17102</strain>
    </source>
</reference>
<evidence type="ECO:0000313" key="2">
    <source>
        <dbReference type="Proteomes" id="UP001167919"/>
    </source>
</evidence>
<proteinExistence type="predicted"/>
<dbReference type="AlphaFoldDB" id="A0AAJ1R885"/>
<dbReference type="RefSeq" id="WP_301710848.1">
    <property type="nucleotide sequence ID" value="NZ_SDWY01000001.1"/>
</dbReference>
<evidence type="ECO:0000313" key="1">
    <source>
        <dbReference type="EMBL" id="MDN6899551.1"/>
    </source>
</evidence>
<gene>
    <name evidence="1" type="ORF">EVC35_00825</name>
</gene>
<protein>
    <submittedName>
        <fullName evidence="1">Uncharacterized protein</fullName>
    </submittedName>
</protein>